<dbReference type="EMBL" id="JAQIZZ010000001">
    <property type="protein sequence ID" value="KAJ5556398.1"/>
    <property type="molecule type" value="Genomic_DNA"/>
</dbReference>
<protein>
    <submittedName>
        <fullName evidence="5">Ribosomal protein L34</fullName>
    </submittedName>
</protein>
<dbReference type="NCBIfam" id="TIGR01030">
    <property type="entry name" value="rpmH_bact"/>
    <property type="match status" value="1"/>
</dbReference>
<evidence type="ECO:0000256" key="3">
    <source>
        <dbReference type="ARBA" id="ARBA00023274"/>
    </source>
</evidence>
<dbReference type="Proteomes" id="UP001220324">
    <property type="component" value="Unassembled WGS sequence"/>
</dbReference>
<organism evidence="5 6">
    <name type="scientific">Penicillium frequentans</name>
    <dbReference type="NCBI Taxonomy" id="3151616"/>
    <lineage>
        <taxon>Eukaryota</taxon>
        <taxon>Fungi</taxon>
        <taxon>Dikarya</taxon>
        <taxon>Ascomycota</taxon>
        <taxon>Pezizomycotina</taxon>
        <taxon>Eurotiomycetes</taxon>
        <taxon>Eurotiomycetidae</taxon>
        <taxon>Eurotiales</taxon>
        <taxon>Aspergillaceae</taxon>
        <taxon>Penicillium</taxon>
    </lineage>
</organism>
<dbReference type="Gene3D" id="1.10.287.3980">
    <property type="match status" value="1"/>
</dbReference>
<proteinExistence type="inferred from homology"/>
<keyword evidence="6" id="KW-1185">Reference proteome</keyword>
<name>A0AAD6GL71_9EURO</name>
<keyword evidence="2 5" id="KW-0689">Ribosomal protein</keyword>
<gene>
    <name evidence="5" type="ORF">N7494_000313</name>
</gene>
<dbReference type="PANTHER" id="PTHR14503">
    <property type="entry name" value="MITOCHONDRIAL RIBOSOMAL PROTEIN 34 FAMILY MEMBER"/>
    <property type="match status" value="1"/>
</dbReference>
<evidence type="ECO:0000256" key="2">
    <source>
        <dbReference type="ARBA" id="ARBA00022980"/>
    </source>
</evidence>
<dbReference type="AlphaFoldDB" id="A0AAD6GL71"/>
<evidence type="ECO:0000313" key="5">
    <source>
        <dbReference type="EMBL" id="KAJ5556398.1"/>
    </source>
</evidence>
<evidence type="ECO:0000256" key="4">
    <source>
        <dbReference type="SAM" id="MobiDB-lite"/>
    </source>
</evidence>
<evidence type="ECO:0000256" key="1">
    <source>
        <dbReference type="ARBA" id="ARBA00010111"/>
    </source>
</evidence>
<sequence>MFCLRSRAVPSLRAPVSSTMNRISQFTQQPTSRSFSSLLTTPTRHFQPMQRSFPTMPATSTTTMTTATPSITSLLAQQTLGQSQTRSFSASASLGVRRVTFRPSRRVQKRRHGFLSRNKTQKGRQTINHRRLKGRKNVSW</sequence>
<dbReference type="PANTHER" id="PTHR14503:SF4">
    <property type="entry name" value="LARGE RIBOSOMAL SUBUNIT PROTEIN BL34M"/>
    <property type="match status" value="1"/>
</dbReference>
<comment type="caution">
    <text evidence="5">The sequence shown here is derived from an EMBL/GenBank/DDBJ whole genome shotgun (WGS) entry which is preliminary data.</text>
</comment>
<dbReference type="GO" id="GO:0005762">
    <property type="term" value="C:mitochondrial large ribosomal subunit"/>
    <property type="evidence" value="ECO:0007669"/>
    <property type="project" value="TreeGrafter"/>
</dbReference>
<keyword evidence="3" id="KW-0687">Ribonucleoprotein</keyword>
<reference evidence="5 6" key="1">
    <citation type="journal article" date="2023" name="IMA Fungus">
        <title>Comparative genomic study of the Penicillium genus elucidates a diverse pangenome and 15 lateral gene transfer events.</title>
        <authorList>
            <person name="Petersen C."/>
            <person name="Sorensen T."/>
            <person name="Nielsen M.R."/>
            <person name="Sondergaard T.E."/>
            <person name="Sorensen J.L."/>
            <person name="Fitzpatrick D.A."/>
            <person name="Frisvad J.C."/>
            <person name="Nielsen K.L."/>
        </authorList>
    </citation>
    <scope>NUCLEOTIDE SEQUENCE [LARGE SCALE GENOMIC DNA]</scope>
    <source>
        <strain evidence="5 6">IBT 35679</strain>
    </source>
</reference>
<dbReference type="InterPro" id="IPR000271">
    <property type="entry name" value="Ribosomal_bL34"/>
</dbReference>
<dbReference type="Pfam" id="PF00468">
    <property type="entry name" value="Ribosomal_L34"/>
    <property type="match status" value="1"/>
</dbReference>
<comment type="similarity">
    <text evidence="1">Belongs to the bacterial ribosomal protein bL34 family.</text>
</comment>
<dbReference type="GO" id="GO:0006412">
    <property type="term" value="P:translation"/>
    <property type="evidence" value="ECO:0007669"/>
    <property type="project" value="InterPro"/>
</dbReference>
<accession>A0AAD6GL71</accession>
<evidence type="ECO:0000313" key="6">
    <source>
        <dbReference type="Proteomes" id="UP001220324"/>
    </source>
</evidence>
<dbReference type="GO" id="GO:0003735">
    <property type="term" value="F:structural constituent of ribosome"/>
    <property type="evidence" value="ECO:0007669"/>
    <property type="project" value="InterPro"/>
</dbReference>
<feature type="region of interest" description="Disordered" evidence="4">
    <location>
        <begin position="108"/>
        <end position="140"/>
    </location>
</feature>